<dbReference type="Pfam" id="PF04069">
    <property type="entry name" value="OpuAC"/>
    <property type="match status" value="1"/>
</dbReference>
<evidence type="ECO:0000259" key="1">
    <source>
        <dbReference type="Pfam" id="PF04069"/>
    </source>
</evidence>
<dbReference type="CDD" id="cd13639">
    <property type="entry name" value="PBP2_OpuAC_like"/>
    <property type="match status" value="1"/>
</dbReference>
<evidence type="ECO:0000313" key="2">
    <source>
        <dbReference type="EMBL" id="AEI13758.1"/>
    </source>
</evidence>
<dbReference type="GO" id="GO:0022857">
    <property type="term" value="F:transmembrane transporter activity"/>
    <property type="evidence" value="ECO:0007669"/>
    <property type="project" value="InterPro"/>
</dbReference>
<proteinExistence type="predicted"/>
<keyword evidence="3" id="KW-1185">Reference proteome</keyword>
<dbReference type="RefSeq" id="WP_013885272.1">
    <property type="nucleotide sequence ID" value="NC_015672.1"/>
</dbReference>
<dbReference type="Gene3D" id="3.40.190.10">
    <property type="entry name" value="Periplasmic binding protein-like II"/>
    <property type="match status" value="1"/>
</dbReference>
<organism evidence="2 3">
    <name type="scientific">Flexistipes sinusarabici (strain ATCC 49648 / DSM 4947 / MAS 10)</name>
    <dbReference type="NCBI Taxonomy" id="717231"/>
    <lineage>
        <taxon>Bacteria</taxon>
        <taxon>Pseudomonadati</taxon>
        <taxon>Deferribacterota</taxon>
        <taxon>Deferribacteres</taxon>
        <taxon>Deferribacterales</taxon>
        <taxon>Flexistipitaceae</taxon>
        <taxon>Flexistipes</taxon>
    </lineage>
</organism>
<reference evidence="3" key="2">
    <citation type="submission" date="2011-06" db="EMBL/GenBank/DDBJ databases">
        <title>The complete genome of Flexistipes sinusarabici DSM 4947.</title>
        <authorList>
            <person name="Lucas S."/>
            <person name="Han J."/>
            <person name="Lapidus A."/>
            <person name="Bruce D."/>
            <person name="Goodwin L."/>
            <person name="Pitluck S."/>
            <person name="Peters L."/>
            <person name="Kyrpides N."/>
            <person name="Mavromatis K."/>
            <person name="Ivanova N."/>
            <person name="Mikhailova N."/>
            <person name="Chertkov O."/>
            <person name="Detter J.C."/>
            <person name="Tapia R."/>
            <person name="Han C."/>
            <person name="Land M."/>
            <person name="Hauser L."/>
            <person name="Markowitz V."/>
            <person name="Cheng J.-F."/>
            <person name="Hugenholtz P."/>
            <person name="Woyke T."/>
            <person name="Wu D."/>
            <person name="Spring S."/>
            <person name="Schroeder M."/>
            <person name="Brambilla E."/>
            <person name="Klenk H.-P."/>
            <person name="Eisen J.A."/>
        </authorList>
    </citation>
    <scope>NUCLEOTIDE SEQUENCE [LARGE SCALE GENOMIC DNA]</scope>
    <source>
        <strain evidence="3">DSM 4947 / MAS 10</strain>
    </source>
</reference>
<dbReference type="AlphaFoldDB" id="F8E6X2"/>
<evidence type="ECO:0000313" key="3">
    <source>
        <dbReference type="Proteomes" id="UP000006621"/>
    </source>
</evidence>
<reference evidence="2 3" key="1">
    <citation type="journal article" date="2011" name="Stand. Genomic Sci.">
        <title>Genome sequence of the moderately thermophilic halophile Flexistipes sinusarabici strain (MAS10).</title>
        <authorList>
            <person name="Lapidus A."/>
            <person name="Chertkov O."/>
            <person name="Nolan M."/>
            <person name="Lucas S."/>
            <person name="Hammon N."/>
            <person name="Deshpande S."/>
            <person name="Cheng J.F."/>
            <person name="Tapia R."/>
            <person name="Han C."/>
            <person name="Goodwin L."/>
            <person name="Pitluck S."/>
            <person name="Liolios K."/>
            <person name="Pagani I."/>
            <person name="Ivanova N."/>
            <person name="Huntemann M."/>
            <person name="Mavromatis K."/>
            <person name="Mikhailova N."/>
            <person name="Pati A."/>
            <person name="Chen A."/>
            <person name="Palaniappan K."/>
            <person name="Land M."/>
            <person name="Hauser L."/>
            <person name="Brambilla E.M."/>
            <person name="Rohde M."/>
            <person name="Abt B."/>
            <person name="Spring S."/>
            <person name="Goker M."/>
            <person name="Bristow J."/>
            <person name="Eisen J.A."/>
            <person name="Markowitz V."/>
            <person name="Hugenholtz P."/>
            <person name="Kyrpides N.C."/>
            <person name="Klenk H.P."/>
            <person name="Woyke T."/>
        </authorList>
    </citation>
    <scope>NUCLEOTIDE SEQUENCE [LARGE SCALE GENOMIC DNA]</scope>
    <source>
        <strain evidence="3">DSM 4947 / MAS 10</strain>
    </source>
</reference>
<accession>F8E6X2</accession>
<dbReference type="Proteomes" id="UP000006621">
    <property type="component" value="Chromosome"/>
</dbReference>
<dbReference type="Gene3D" id="3.40.190.100">
    <property type="entry name" value="Glycine betaine-binding periplasmic protein, domain 2"/>
    <property type="match status" value="1"/>
</dbReference>
<dbReference type="GO" id="GO:0043190">
    <property type="term" value="C:ATP-binding cassette (ABC) transporter complex"/>
    <property type="evidence" value="ECO:0007669"/>
    <property type="project" value="InterPro"/>
</dbReference>
<sequence>MIKKIIFILLMSFLGVNLFAADKVVKIGYADWSSSIATSYTVKAIMEEKMGVRCRLIEMPADEMWKSVAEGRVDAILSAWLPDTHEKYYNEYKDSVVNLGANLKGTKIGLVIPQVPSGRFTTGTGIQNKPYMNIDSIPELQQYKTKLKRRIIGIDPEAGIMLKTREAIEEYNLDSFRLISISEQNMLNELERAIRYKQWIVVTGWEPHWIFARWDLKFLDDPKNVYGDGGYIATVVRKGLKDDMPSIYKFLDNFYWQKDDIEQVMMWIHQDRGNFPYEKALRWIKANENKTQNWLN</sequence>
<name>F8E6X2_FLESM</name>
<protein>
    <submittedName>
        <fullName evidence="2">ABC-type glycine betaine transport, periplasmic subunit</fullName>
    </submittedName>
</protein>
<dbReference type="KEGG" id="fsi:Flexsi_0062"/>
<gene>
    <name evidence="2" type="ordered locus">Flexsi_0062</name>
</gene>
<feature type="domain" description="ABC-type glycine betaine transport system substrate-binding" evidence="1">
    <location>
        <begin position="24"/>
        <end position="285"/>
    </location>
</feature>
<dbReference type="EMBL" id="CP002858">
    <property type="protein sequence ID" value="AEI13758.1"/>
    <property type="molecule type" value="Genomic_DNA"/>
</dbReference>
<dbReference type="eggNOG" id="COG2113">
    <property type="taxonomic scope" value="Bacteria"/>
</dbReference>
<dbReference type="HOGENOM" id="CLU_008673_1_0_0"/>
<dbReference type="InterPro" id="IPR007210">
    <property type="entry name" value="ABC_Gly_betaine_transp_sub-bd"/>
</dbReference>
<dbReference type="SUPFAM" id="SSF53850">
    <property type="entry name" value="Periplasmic binding protein-like II"/>
    <property type="match status" value="1"/>
</dbReference>
<dbReference type="STRING" id="717231.Flexsi_0062"/>